<gene>
    <name evidence="1" type="ORF">PENTCL1PPCAC_6414</name>
</gene>
<evidence type="ECO:0000313" key="1">
    <source>
        <dbReference type="EMBL" id="GMS84239.1"/>
    </source>
</evidence>
<protein>
    <submittedName>
        <fullName evidence="1">Uncharacterized protein</fullName>
    </submittedName>
</protein>
<reference evidence="1" key="1">
    <citation type="submission" date="2023-10" db="EMBL/GenBank/DDBJ databases">
        <title>Genome assembly of Pristionchus species.</title>
        <authorList>
            <person name="Yoshida K."/>
            <person name="Sommer R.J."/>
        </authorList>
    </citation>
    <scope>NUCLEOTIDE SEQUENCE</scope>
    <source>
        <strain evidence="1">RS0144</strain>
    </source>
</reference>
<organism evidence="1 2">
    <name type="scientific">Pristionchus entomophagus</name>
    <dbReference type="NCBI Taxonomy" id="358040"/>
    <lineage>
        <taxon>Eukaryota</taxon>
        <taxon>Metazoa</taxon>
        <taxon>Ecdysozoa</taxon>
        <taxon>Nematoda</taxon>
        <taxon>Chromadorea</taxon>
        <taxon>Rhabditida</taxon>
        <taxon>Rhabditina</taxon>
        <taxon>Diplogasteromorpha</taxon>
        <taxon>Diplogasteroidea</taxon>
        <taxon>Neodiplogasteridae</taxon>
        <taxon>Pristionchus</taxon>
    </lineage>
</organism>
<keyword evidence="2" id="KW-1185">Reference proteome</keyword>
<sequence>MDTRSITSVYLRVYCNFCGKTDSRAGHVKDAENRIHLITSAPFIWNEISTGKWCACGVRLRRRVRHD</sequence>
<accession>A0AAV5SSA9</accession>
<dbReference type="AlphaFoldDB" id="A0AAV5SSA9"/>
<comment type="caution">
    <text evidence="1">The sequence shown here is derived from an EMBL/GenBank/DDBJ whole genome shotgun (WGS) entry which is preliminary data.</text>
</comment>
<proteinExistence type="predicted"/>
<name>A0AAV5SSA9_9BILA</name>
<dbReference type="EMBL" id="BTSX01000002">
    <property type="protein sequence ID" value="GMS84239.1"/>
    <property type="molecule type" value="Genomic_DNA"/>
</dbReference>
<evidence type="ECO:0000313" key="2">
    <source>
        <dbReference type="Proteomes" id="UP001432027"/>
    </source>
</evidence>
<dbReference type="Proteomes" id="UP001432027">
    <property type="component" value="Unassembled WGS sequence"/>
</dbReference>